<evidence type="ECO:0000256" key="8">
    <source>
        <dbReference type="ARBA" id="ARBA00022741"/>
    </source>
</evidence>
<dbReference type="PANTHER" id="PTHR43790">
    <property type="entry name" value="CARBOHYDRATE TRANSPORT ATP-BINDING PROTEIN MG119-RELATED"/>
    <property type="match status" value="1"/>
</dbReference>
<dbReference type="Gene3D" id="3.40.50.300">
    <property type="entry name" value="P-loop containing nucleotide triphosphate hydrolases"/>
    <property type="match status" value="2"/>
</dbReference>
<dbReference type="InterPro" id="IPR050107">
    <property type="entry name" value="ABC_carbohydrate_import_ATPase"/>
</dbReference>
<dbReference type="AlphaFoldDB" id="A0A6I6UKB5"/>
<evidence type="ECO:0000256" key="7">
    <source>
        <dbReference type="ARBA" id="ARBA00022737"/>
    </source>
</evidence>
<keyword evidence="6" id="KW-1003">Cell membrane</keyword>
<dbReference type="InterPro" id="IPR027417">
    <property type="entry name" value="P-loop_NTPase"/>
</dbReference>
<dbReference type="RefSeq" id="WP_159363099.1">
    <property type="nucleotide sequence ID" value="NZ_CP047394.1"/>
</dbReference>
<evidence type="ECO:0000256" key="2">
    <source>
        <dbReference type="ARBA" id="ARBA00009404"/>
    </source>
</evidence>
<dbReference type="SMART" id="SM00382">
    <property type="entry name" value="AAA"/>
    <property type="match status" value="2"/>
</dbReference>
<dbReference type="CDD" id="cd03215">
    <property type="entry name" value="ABC_Carb_Monos_II"/>
    <property type="match status" value="1"/>
</dbReference>
<evidence type="ECO:0000256" key="4">
    <source>
        <dbReference type="ARBA" id="ARBA00019459"/>
    </source>
</evidence>
<dbReference type="FunFam" id="3.40.50.300:FF:000127">
    <property type="entry name" value="Ribose import ATP-binding protein RbsA"/>
    <property type="match status" value="1"/>
</dbReference>
<comment type="subcellular location">
    <subcellularLocation>
        <location evidence="1">Cell inner membrane</location>
        <topology evidence="1">Peripheral membrane protein</topology>
    </subcellularLocation>
</comment>
<evidence type="ECO:0000256" key="14">
    <source>
        <dbReference type="ARBA" id="ARBA00034076"/>
    </source>
</evidence>
<dbReference type="InterPro" id="IPR003439">
    <property type="entry name" value="ABC_transporter-like_ATP-bd"/>
</dbReference>
<keyword evidence="7" id="KW-0677">Repeat</keyword>
<dbReference type="PROSITE" id="PS00211">
    <property type="entry name" value="ABC_TRANSPORTER_1"/>
    <property type="match status" value="1"/>
</dbReference>
<dbReference type="SUPFAM" id="SSF52540">
    <property type="entry name" value="P-loop containing nucleoside triphosphate hydrolases"/>
    <property type="match status" value="2"/>
</dbReference>
<evidence type="ECO:0000256" key="10">
    <source>
        <dbReference type="ARBA" id="ARBA00022967"/>
    </source>
</evidence>
<proteinExistence type="inferred from homology"/>
<dbReference type="InterPro" id="IPR003593">
    <property type="entry name" value="AAA+_ATPase"/>
</dbReference>
<dbReference type="GO" id="GO:0005524">
    <property type="term" value="F:ATP binding"/>
    <property type="evidence" value="ECO:0007669"/>
    <property type="project" value="UniProtKB-KW"/>
</dbReference>
<feature type="domain" description="ABC transporter" evidence="15">
    <location>
        <begin position="6"/>
        <end position="245"/>
    </location>
</feature>
<comment type="subunit">
    <text evidence="3">The complex is composed of two ATP-binding proteins (LsrA), two transmembrane proteins (LsrC and LsrD) and a solute-binding protein (LsrB).</text>
</comment>
<keyword evidence="9 16" id="KW-0067">ATP-binding</keyword>
<dbReference type="InterPro" id="IPR017871">
    <property type="entry name" value="ABC_transporter-like_CS"/>
</dbReference>
<dbReference type="Pfam" id="PF00005">
    <property type="entry name" value="ABC_tran"/>
    <property type="match status" value="2"/>
</dbReference>
<dbReference type="EC" id="7.6.2.13" evidence="13"/>
<evidence type="ECO:0000256" key="6">
    <source>
        <dbReference type="ARBA" id="ARBA00022475"/>
    </source>
</evidence>
<evidence type="ECO:0000313" key="17">
    <source>
        <dbReference type="Proteomes" id="UP000465062"/>
    </source>
</evidence>
<evidence type="ECO:0000256" key="9">
    <source>
        <dbReference type="ARBA" id="ARBA00022840"/>
    </source>
</evidence>
<comment type="function">
    <text evidence="12">Part of the ABC transporter complex LsrABCD involved in autoinducer 2 (AI-2) import. Responsible for energy coupling to the transport system.</text>
</comment>
<sequence length="511" mass="56212">MTSPLLNMSGINKSFSGVKALENARFDVREGEVHALLGANGAGKSTLMKILSGAYVKDSGDIILRSEKRVYESPKEAKEHGIHCVYQEVDTAIVPELSVAENICLDQFSQKGSLFITQKKLKKEAESALKKIGAESIPLHQPAASLSLAEKQLVLIARSLLHKSKVLILDEPTAPLSSSETKRLFQVIDDLKKEGVGIIFISHRLPEVFQVSDRITVMRDGETVGTYETHQTNAHEIIEAMLGGAFQADFQKGSLVAGETLYEVKGLGDGRKVKDIHLSVKEGEIVGVAGLVGAGKTELAKALFGTSRLEGGEFFLKGRKLKIHSPKDAVQNGLALVPEERRKEGLFIHESVQHNLSFPSLKKVSNGLWINKKKERKLAQEKIRSLGIKTAHEDVQANFLSGGNQQKVSIGKWLTDEASVFLFDEPTKGVDVGAKKEIFSLIQSLAEKRKGILYFSCELQEILAISDRILVMYDGRIVKELTKEEATQETILFYASGGTDVHERQDTRLTI</sequence>
<evidence type="ECO:0000256" key="11">
    <source>
        <dbReference type="ARBA" id="ARBA00023136"/>
    </source>
</evidence>
<dbReference type="KEGG" id="bvq:FHE72_22515"/>
<dbReference type="Proteomes" id="UP000465062">
    <property type="component" value="Chromosome"/>
</dbReference>
<dbReference type="PANTHER" id="PTHR43790:SF2">
    <property type="entry name" value="AUTOINDUCER 2 IMPORT ATP-BINDING PROTEIN LSRA"/>
    <property type="match status" value="1"/>
</dbReference>
<name>A0A6I6UKB5_9BACI</name>
<evidence type="ECO:0000256" key="12">
    <source>
        <dbReference type="ARBA" id="ARBA00023747"/>
    </source>
</evidence>
<reference evidence="16 17" key="1">
    <citation type="submission" date="2019-06" db="EMBL/GenBank/DDBJ databases">
        <title>An operon consisting of a P-type ATPase gene and a transcriptional regular gene given the different cadmium resistance in Bacillus vietamensis 151-6 and Bacillus marisflavi 151-25.</title>
        <authorList>
            <person name="Yu X."/>
        </authorList>
    </citation>
    <scope>NUCLEOTIDE SEQUENCE [LARGE SCALE GENOMIC DNA]</scope>
    <source>
        <strain evidence="16 17">151-6</strain>
    </source>
</reference>
<comment type="similarity">
    <text evidence="2">Belongs to the ABC transporter superfamily. AI-2 autoinducer porter (TC 3.A.1.2.8) family.</text>
</comment>
<gene>
    <name evidence="16" type="ORF">FHE72_22515</name>
</gene>
<evidence type="ECO:0000256" key="3">
    <source>
        <dbReference type="ARBA" id="ARBA00011262"/>
    </source>
</evidence>
<accession>A0A6I6UKB5</accession>
<dbReference type="EMBL" id="CP047394">
    <property type="protein sequence ID" value="QHE63454.1"/>
    <property type="molecule type" value="Genomic_DNA"/>
</dbReference>
<dbReference type="CDD" id="cd03216">
    <property type="entry name" value="ABC_Carb_Monos_I"/>
    <property type="match status" value="1"/>
</dbReference>
<dbReference type="PROSITE" id="PS50893">
    <property type="entry name" value="ABC_TRANSPORTER_2"/>
    <property type="match status" value="2"/>
</dbReference>
<organism evidence="16 17">
    <name type="scientific">Rossellomorea vietnamensis</name>
    <dbReference type="NCBI Taxonomy" id="218284"/>
    <lineage>
        <taxon>Bacteria</taxon>
        <taxon>Bacillati</taxon>
        <taxon>Bacillota</taxon>
        <taxon>Bacilli</taxon>
        <taxon>Bacillales</taxon>
        <taxon>Bacillaceae</taxon>
        <taxon>Rossellomorea</taxon>
    </lineage>
</organism>
<evidence type="ECO:0000256" key="13">
    <source>
        <dbReference type="ARBA" id="ARBA00023798"/>
    </source>
</evidence>
<dbReference type="GO" id="GO:0016887">
    <property type="term" value="F:ATP hydrolysis activity"/>
    <property type="evidence" value="ECO:0007669"/>
    <property type="project" value="InterPro"/>
</dbReference>
<evidence type="ECO:0000256" key="5">
    <source>
        <dbReference type="ARBA" id="ARBA00022448"/>
    </source>
</evidence>
<evidence type="ECO:0000259" key="15">
    <source>
        <dbReference type="PROSITE" id="PS50893"/>
    </source>
</evidence>
<comment type="catalytic activity">
    <reaction evidence="14">
        <text>ATP + H2O + (2R,4S)-2-methyl-2,3,3,4-tetrahydroxytetrahydrofuran-[AI-2-binding protein]Side 1 = ADP + phosphate + (2R,4S)-2-methyl-2,3,3,4-tetrahydroxytetrahydrofuranSide 2 + [AI-2-binding protein]Side 1.</text>
        <dbReference type="EC" id="7.6.2.13"/>
    </reaction>
</comment>
<protein>
    <recommendedName>
        <fullName evidence="4">Autoinducer 2 import ATP-binding protein LsrA</fullName>
        <ecNumber evidence="13">7.6.2.13</ecNumber>
    </recommendedName>
</protein>
<keyword evidence="11" id="KW-0472">Membrane</keyword>
<feature type="domain" description="ABC transporter" evidence="15">
    <location>
        <begin position="256"/>
        <end position="499"/>
    </location>
</feature>
<evidence type="ECO:0000256" key="1">
    <source>
        <dbReference type="ARBA" id="ARBA00004417"/>
    </source>
</evidence>
<evidence type="ECO:0000313" key="16">
    <source>
        <dbReference type="EMBL" id="QHE63454.1"/>
    </source>
</evidence>
<dbReference type="GO" id="GO:0005886">
    <property type="term" value="C:plasma membrane"/>
    <property type="evidence" value="ECO:0007669"/>
    <property type="project" value="UniProtKB-SubCell"/>
</dbReference>
<keyword evidence="5" id="KW-0813">Transport</keyword>
<keyword evidence="10" id="KW-1278">Translocase</keyword>
<keyword evidence="8" id="KW-0547">Nucleotide-binding</keyword>